<comment type="caution">
    <text evidence="2">The sequence shown here is derived from an EMBL/GenBank/DDBJ whole genome shotgun (WGS) entry which is preliminary data.</text>
</comment>
<evidence type="ECO:0000313" key="3">
    <source>
        <dbReference type="Proteomes" id="UP000287605"/>
    </source>
</evidence>
<dbReference type="Proteomes" id="UP000287605">
    <property type="component" value="Unassembled WGS sequence"/>
</dbReference>
<accession>A0A430APF7</accession>
<dbReference type="OrthoDB" id="370976at2"/>
<evidence type="ECO:0000259" key="1">
    <source>
        <dbReference type="PROSITE" id="PS51094"/>
    </source>
</evidence>
<organism evidence="2 3">
    <name type="scientific">Vagococcus elongatus</name>
    <dbReference type="NCBI Taxonomy" id="180344"/>
    <lineage>
        <taxon>Bacteria</taxon>
        <taxon>Bacillati</taxon>
        <taxon>Bacillota</taxon>
        <taxon>Bacilli</taxon>
        <taxon>Lactobacillales</taxon>
        <taxon>Enterococcaceae</taxon>
        <taxon>Vagococcus</taxon>
    </lineage>
</organism>
<dbReference type="AlphaFoldDB" id="A0A430APF7"/>
<proteinExistence type="predicted"/>
<evidence type="ECO:0000313" key="2">
    <source>
        <dbReference type="EMBL" id="RSU10012.1"/>
    </source>
</evidence>
<name>A0A430APF7_9ENTE</name>
<sequence length="152" mass="16929">MDDFEFLPDLIYSNLLVADQKEAINLLAELLEENGLVGGDYKKDVLSREEVFPTGIVVKSGAIAIPHARSSKVFGNGVAVGILEKPVSFHSMEDCNAEIDVEIIMLLAISESDKQLKMLQTIMKMLSKEEFILLLKEKESKEEIAQLLNSFL</sequence>
<reference evidence="2 3" key="1">
    <citation type="submission" date="2017-05" db="EMBL/GenBank/DDBJ databases">
        <title>Vagococcus spp. assemblies.</title>
        <authorList>
            <person name="Gulvik C.A."/>
        </authorList>
    </citation>
    <scope>NUCLEOTIDE SEQUENCE [LARGE SCALE GENOMIC DNA]</scope>
    <source>
        <strain evidence="2 3">CCUG 51432</strain>
    </source>
</reference>
<dbReference type="InterPro" id="IPR002178">
    <property type="entry name" value="PTS_EIIA_type-2_dom"/>
</dbReference>
<dbReference type="SUPFAM" id="SSF55804">
    <property type="entry name" value="Phoshotransferase/anion transport protein"/>
    <property type="match status" value="1"/>
</dbReference>
<keyword evidence="3" id="KW-1185">Reference proteome</keyword>
<gene>
    <name evidence="2" type="ORF">CBF29_10590</name>
</gene>
<dbReference type="PANTHER" id="PTHR47738:SF3">
    <property type="entry name" value="PHOSPHOTRANSFERASE SYSTEM MANNITOL_FRUCTOSE-SPECIFIC IIA DOMAIN CONTAINING PROTEIN"/>
    <property type="match status" value="1"/>
</dbReference>
<dbReference type="InterPro" id="IPR051541">
    <property type="entry name" value="PTS_SugarTrans_NitroReg"/>
</dbReference>
<dbReference type="PANTHER" id="PTHR47738">
    <property type="entry name" value="PTS SYSTEM FRUCTOSE-LIKE EIIA COMPONENT-RELATED"/>
    <property type="match status" value="1"/>
</dbReference>
<dbReference type="Gene3D" id="3.40.930.10">
    <property type="entry name" value="Mannitol-specific EII, Chain A"/>
    <property type="match status" value="1"/>
</dbReference>
<protein>
    <recommendedName>
        <fullName evidence="1">PTS EIIA type-2 domain-containing protein</fullName>
    </recommendedName>
</protein>
<dbReference type="EMBL" id="NGKA01000017">
    <property type="protein sequence ID" value="RSU10012.1"/>
    <property type="molecule type" value="Genomic_DNA"/>
</dbReference>
<dbReference type="CDD" id="cd00211">
    <property type="entry name" value="PTS_IIA_fru"/>
    <property type="match status" value="1"/>
</dbReference>
<feature type="domain" description="PTS EIIA type-2" evidence="1">
    <location>
        <begin position="4"/>
        <end position="151"/>
    </location>
</feature>
<dbReference type="PROSITE" id="PS51094">
    <property type="entry name" value="PTS_EIIA_TYPE_2"/>
    <property type="match status" value="1"/>
</dbReference>
<dbReference type="Pfam" id="PF00359">
    <property type="entry name" value="PTS_EIIA_2"/>
    <property type="match status" value="1"/>
</dbReference>
<dbReference type="InterPro" id="IPR016152">
    <property type="entry name" value="PTrfase/Anion_transptr"/>
</dbReference>
<dbReference type="RefSeq" id="WP_126809700.1">
    <property type="nucleotide sequence ID" value="NZ_NGKA01000017.1"/>
</dbReference>